<feature type="compositionally biased region" description="Basic and acidic residues" evidence="1">
    <location>
        <begin position="40"/>
        <end position="49"/>
    </location>
</feature>
<dbReference type="AlphaFoldDB" id="A0A9D4V4S8"/>
<keyword evidence="3" id="KW-1185">Reference proteome</keyword>
<reference evidence="2 3" key="1">
    <citation type="submission" date="2021-01" db="EMBL/GenBank/DDBJ databases">
        <title>Adiantum capillus-veneris genome.</title>
        <authorList>
            <person name="Fang Y."/>
            <person name="Liao Q."/>
        </authorList>
    </citation>
    <scope>NUCLEOTIDE SEQUENCE [LARGE SCALE GENOMIC DNA]</scope>
    <source>
        <strain evidence="2">H3</strain>
        <tissue evidence="2">Leaf</tissue>
    </source>
</reference>
<name>A0A9D4V4S8_ADICA</name>
<evidence type="ECO:0000313" key="2">
    <source>
        <dbReference type="EMBL" id="KAI5079786.1"/>
    </source>
</evidence>
<evidence type="ECO:0000256" key="1">
    <source>
        <dbReference type="SAM" id="MobiDB-lite"/>
    </source>
</evidence>
<dbReference type="EMBL" id="JABFUD020000005">
    <property type="protein sequence ID" value="KAI5079786.1"/>
    <property type="molecule type" value="Genomic_DNA"/>
</dbReference>
<dbReference type="Proteomes" id="UP000886520">
    <property type="component" value="Chromosome 5"/>
</dbReference>
<gene>
    <name evidence="2" type="ORF">GOP47_0005265</name>
</gene>
<protein>
    <submittedName>
        <fullName evidence="2">Uncharacterized protein</fullName>
    </submittedName>
</protein>
<accession>A0A9D4V4S8</accession>
<feature type="region of interest" description="Disordered" evidence="1">
    <location>
        <begin position="28"/>
        <end position="67"/>
    </location>
</feature>
<sequence>MSQNSMRVFGPKVFDPSLAKKILGCSYNQEDQKSSTSSEEECKSDEHVAKWVPQSPPELEGTCDDNEKEIDDMNQRDAQEYEFFNHMQEVLTQLSFERKQKEVCLCKLNEIEHSLEQFSSEFFDKLKDLRQVGSLNFS</sequence>
<evidence type="ECO:0000313" key="3">
    <source>
        <dbReference type="Proteomes" id="UP000886520"/>
    </source>
</evidence>
<comment type="caution">
    <text evidence="2">The sequence shown here is derived from an EMBL/GenBank/DDBJ whole genome shotgun (WGS) entry which is preliminary data.</text>
</comment>
<dbReference type="OrthoDB" id="1938467at2759"/>
<proteinExistence type="predicted"/>
<organism evidence="2 3">
    <name type="scientific">Adiantum capillus-veneris</name>
    <name type="common">Maidenhair fern</name>
    <dbReference type="NCBI Taxonomy" id="13818"/>
    <lineage>
        <taxon>Eukaryota</taxon>
        <taxon>Viridiplantae</taxon>
        <taxon>Streptophyta</taxon>
        <taxon>Embryophyta</taxon>
        <taxon>Tracheophyta</taxon>
        <taxon>Polypodiopsida</taxon>
        <taxon>Polypodiidae</taxon>
        <taxon>Polypodiales</taxon>
        <taxon>Pteridineae</taxon>
        <taxon>Pteridaceae</taxon>
        <taxon>Vittarioideae</taxon>
        <taxon>Adiantum</taxon>
    </lineage>
</organism>